<evidence type="ECO:0000256" key="8">
    <source>
        <dbReference type="ARBA" id="ARBA00023170"/>
    </source>
</evidence>
<keyword evidence="8 10" id="KW-0675">Receptor</keyword>
<feature type="transmembrane region" description="Helical" evidence="10">
    <location>
        <begin position="287"/>
        <end position="309"/>
    </location>
</feature>
<evidence type="ECO:0000313" key="11">
    <source>
        <dbReference type="EMBL" id="KAJ3642137.1"/>
    </source>
</evidence>
<dbReference type="GO" id="GO:0004984">
    <property type="term" value="F:olfactory receptor activity"/>
    <property type="evidence" value="ECO:0007669"/>
    <property type="project" value="InterPro"/>
</dbReference>
<keyword evidence="3 10" id="KW-0716">Sensory transduction</keyword>
<comment type="subcellular location">
    <subcellularLocation>
        <location evidence="1 10">Cell membrane</location>
        <topology evidence="1 10">Multi-pass membrane protein</topology>
    </subcellularLocation>
</comment>
<proteinExistence type="inferred from homology"/>
<dbReference type="GO" id="GO:0005549">
    <property type="term" value="F:odorant binding"/>
    <property type="evidence" value="ECO:0007669"/>
    <property type="project" value="InterPro"/>
</dbReference>
<dbReference type="GO" id="GO:0007165">
    <property type="term" value="P:signal transduction"/>
    <property type="evidence" value="ECO:0007669"/>
    <property type="project" value="UniProtKB-KW"/>
</dbReference>
<sequence length="376" mass="43172">MNQESEIPVCKLSCHFLRYSLIWPNKNEELDPSKWFYINQLLFIIFVLTPNTVLLFIHLVLSQEEGLDLSEDLAMVSSLLGLVGMMAIYVIKQKEVASLLLDLRDAQTYGKPPLFDIVNKKLEYFTKFVFFYGMFGTSVYNSIKIIDISECRKTRKIRETCGVLIPYWTPFDADDWYILTLLIIYVFFFVATIDRGVLCITLQVFEIACNIKLRIDQLNLMLLCCFNDRNLARRRLNACIYYHSALIKYCERFNDCYMNQMFTFLVLTGTICACLENQIIQQHNVGAILHICGWAGSLFLACVSGQILIDSSTSVGEAAYNSKWYDADACLRKDLALVIMRSQKALFINTGAFNVLSFALFVSVMKMSYSILALLR</sequence>
<evidence type="ECO:0000256" key="1">
    <source>
        <dbReference type="ARBA" id="ARBA00004651"/>
    </source>
</evidence>
<dbReference type="AlphaFoldDB" id="A0AA38HSX5"/>
<evidence type="ECO:0000256" key="5">
    <source>
        <dbReference type="ARBA" id="ARBA00022725"/>
    </source>
</evidence>
<comment type="caution">
    <text evidence="11">The sequence shown here is derived from an EMBL/GenBank/DDBJ whole genome shotgun (WGS) entry which is preliminary data.</text>
</comment>
<organism evidence="11 12">
    <name type="scientific">Zophobas morio</name>
    <dbReference type="NCBI Taxonomy" id="2755281"/>
    <lineage>
        <taxon>Eukaryota</taxon>
        <taxon>Metazoa</taxon>
        <taxon>Ecdysozoa</taxon>
        <taxon>Arthropoda</taxon>
        <taxon>Hexapoda</taxon>
        <taxon>Insecta</taxon>
        <taxon>Pterygota</taxon>
        <taxon>Neoptera</taxon>
        <taxon>Endopterygota</taxon>
        <taxon>Coleoptera</taxon>
        <taxon>Polyphaga</taxon>
        <taxon>Cucujiformia</taxon>
        <taxon>Tenebrionidae</taxon>
        <taxon>Zophobas</taxon>
    </lineage>
</organism>
<comment type="caution">
    <text evidence="10">Lacks conserved residue(s) required for the propagation of feature annotation.</text>
</comment>
<feature type="transmembrane region" description="Helical" evidence="10">
    <location>
        <begin position="352"/>
        <end position="375"/>
    </location>
</feature>
<evidence type="ECO:0000256" key="7">
    <source>
        <dbReference type="ARBA" id="ARBA00023136"/>
    </source>
</evidence>
<evidence type="ECO:0000256" key="4">
    <source>
        <dbReference type="ARBA" id="ARBA00022692"/>
    </source>
</evidence>
<evidence type="ECO:0000256" key="9">
    <source>
        <dbReference type="ARBA" id="ARBA00023224"/>
    </source>
</evidence>
<keyword evidence="9 10" id="KW-0807">Transducer</keyword>
<dbReference type="PANTHER" id="PTHR21137">
    <property type="entry name" value="ODORANT RECEPTOR"/>
    <property type="match status" value="1"/>
</dbReference>
<protein>
    <recommendedName>
        <fullName evidence="10">Odorant receptor</fullName>
    </recommendedName>
</protein>
<keyword evidence="2" id="KW-1003">Cell membrane</keyword>
<dbReference type="EMBL" id="JALNTZ010000008">
    <property type="protein sequence ID" value="KAJ3642137.1"/>
    <property type="molecule type" value="Genomic_DNA"/>
</dbReference>
<keyword evidence="12" id="KW-1185">Reference proteome</keyword>
<dbReference type="InterPro" id="IPR004117">
    <property type="entry name" value="7tm6_olfct_rcpt"/>
</dbReference>
<feature type="transmembrane region" description="Helical" evidence="10">
    <location>
        <begin position="35"/>
        <end position="61"/>
    </location>
</feature>
<comment type="similarity">
    <text evidence="10">Belongs to the insect chemoreceptor superfamily. Heteromeric odorant receptor channel (TC 1.A.69) family.</text>
</comment>
<dbReference type="Pfam" id="PF02949">
    <property type="entry name" value="7tm_6"/>
    <property type="match status" value="1"/>
</dbReference>
<keyword evidence="5 10" id="KW-0552">Olfaction</keyword>
<evidence type="ECO:0000313" key="12">
    <source>
        <dbReference type="Proteomes" id="UP001168821"/>
    </source>
</evidence>
<gene>
    <name evidence="11" type="ORF">Zmor_024946</name>
</gene>
<dbReference type="PANTHER" id="PTHR21137:SF35">
    <property type="entry name" value="ODORANT RECEPTOR 19A-RELATED"/>
    <property type="match status" value="1"/>
</dbReference>
<dbReference type="GO" id="GO:0005886">
    <property type="term" value="C:plasma membrane"/>
    <property type="evidence" value="ECO:0007669"/>
    <property type="project" value="UniProtKB-SubCell"/>
</dbReference>
<feature type="transmembrane region" description="Helical" evidence="10">
    <location>
        <begin position="176"/>
        <end position="193"/>
    </location>
</feature>
<reference evidence="11" key="1">
    <citation type="journal article" date="2023" name="G3 (Bethesda)">
        <title>Whole genome assemblies of Zophobas morio and Tenebrio molitor.</title>
        <authorList>
            <person name="Kaur S."/>
            <person name="Stinson S.A."/>
            <person name="diCenzo G.C."/>
        </authorList>
    </citation>
    <scope>NUCLEOTIDE SEQUENCE</scope>
    <source>
        <strain evidence="11">QUZm001</strain>
    </source>
</reference>
<keyword evidence="7 10" id="KW-0472">Membrane</keyword>
<evidence type="ECO:0000256" key="3">
    <source>
        <dbReference type="ARBA" id="ARBA00022606"/>
    </source>
</evidence>
<feature type="transmembrane region" description="Helical" evidence="10">
    <location>
        <begin position="73"/>
        <end position="91"/>
    </location>
</feature>
<keyword evidence="6 10" id="KW-1133">Transmembrane helix</keyword>
<name>A0AA38HSX5_9CUCU</name>
<evidence type="ECO:0000256" key="10">
    <source>
        <dbReference type="RuleBase" id="RU351113"/>
    </source>
</evidence>
<accession>A0AA38HSX5</accession>
<keyword evidence="4 10" id="KW-0812">Transmembrane</keyword>
<evidence type="ECO:0000256" key="2">
    <source>
        <dbReference type="ARBA" id="ARBA00022475"/>
    </source>
</evidence>
<evidence type="ECO:0000256" key="6">
    <source>
        <dbReference type="ARBA" id="ARBA00022989"/>
    </source>
</evidence>
<dbReference type="Proteomes" id="UP001168821">
    <property type="component" value="Unassembled WGS sequence"/>
</dbReference>